<dbReference type="CDD" id="cd04647">
    <property type="entry name" value="LbH_MAT_like"/>
    <property type="match status" value="1"/>
</dbReference>
<dbReference type="SUPFAM" id="SSF51161">
    <property type="entry name" value="Trimeric LpxA-like enzymes"/>
    <property type="match status" value="1"/>
</dbReference>
<dbReference type="PATRIC" id="fig|1618431.3.peg.127"/>
<proteinExistence type="predicted"/>
<sequence>MQGAGKIRVNFQNWEKPVFDKNGLTKWHWVCQYNENLILGEYTDVGAFTYINASFGVIIEDHAQIGSHCSIYSQSTIDDKKGKVIIKKGARIGTHSTIMPGVTVGENAVVGAYSFIKDDIPDNSLAYGIPAKVVKKI</sequence>
<dbReference type="Gene3D" id="2.160.10.10">
    <property type="entry name" value="Hexapeptide repeat proteins"/>
    <property type="match status" value="1"/>
</dbReference>
<evidence type="ECO:0000313" key="3">
    <source>
        <dbReference type="EMBL" id="KKR42676.1"/>
    </source>
</evidence>
<accession>A0A0G0QZ36</accession>
<evidence type="ECO:0000313" key="4">
    <source>
        <dbReference type="Proteomes" id="UP000034881"/>
    </source>
</evidence>
<dbReference type="Pfam" id="PF00132">
    <property type="entry name" value="Hexapep"/>
    <property type="match status" value="1"/>
</dbReference>
<evidence type="ECO:0000256" key="2">
    <source>
        <dbReference type="ARBA" id="ARBA00022737"/>
    </source>
</evidence>
<dbReference type="InterPro" id="IPR050179">
    <property type="entry name" value="Trans_hexapeptide_repeat"/>
</dbReference>
<dbReference type="PROSITE" id="PS00101">
    <property type="entry name" value="HEXAPEP_TRANSFERASES"/>
    <property type="match status" value="1"/>
</dbReference>
<keyword evidence="2" id="KW-0677">Repeat</keyword>
<keyword evidence="1 3" id="KW-0808">Transferase</keyword>
<protein>
    <submittedName>
        <fullName evidence="3">Transferase hexapeptide repeat containing protein</fullName>
    </submittedName>
</protein>
<organism evidence="3 4">
    <name type="scientific">Candidatus Daviesbacteria bacterium GW2011_GWC2_40_12</name>
    <dbReference type="NCBI Taxonomy" id="1618431"/>
    <lineage>
        <taxon>Bacteria</taxon>
        <taxon>Candidatus Daviesiibacteriota</taxon>
    </lineage>
</organism>
<dbReference type="AlphaFoldDB" id="A0A0G0QZ36"/>
<dbReference type="InterPro" id="IPR018357">
    <property type="entry name" value="Hexapep_transf_CS"/>
</dbReference>
<name>A0A0G0QZ36_9BACT</name>
<gene>
    <name evidence="3" type="ORF">UT77_C0001G0127</name>
</gene>
<dbReference type="EMBL" id="LBYB01000001">
    <property type="protein sequence ID" value="KKR42676.1"/>
    <property type="molecule type" value="Genomic_DNA"/>
</dbReference>
<dbReference type="PANTHER" id="PTHR43300:SF11">
    <property type="entry name" value="ACETYLTRANSFERASE RV3034C-RELATED"/>
    <property type="match status" value="1"/>
</dbReference>
<reference evidence="3 4" key="1">
    <citation type="journal article" date="2015" name="Nature">
        <title>rRNA introns, odd ribosomes, and small enigmatic genomes across a large radiation of phyla.</title>
        <authorList>
            <person name="Brown C.T."/>
            <person name="Hug L.A."/>
            <person name="Thomas B.C."/>
            <person name="Sharon I."/>
            <person name="Castelle C.J."/>
            <person name="Singh A."/>
            <person name="Wilkins M.J."/>
            <person name="Williams K.H."/>
            <person name="Banfield J.F."/>
        </authorList>
    </citation>
    <scope>NUCLEOTIDE SEQUENCE [LARGE SCALE GENOMIC DNA]</scope>
</reference>
<dbReference type="InterPro" id="IPR011004">
    <property type="entry name" value="Trimer_LpxA-like_sf"/>
</dbReference>
<dbReference type="GO" id="GO:0016740">
    <property type="term" value="F:transferase activity"/>
    <property type="evidence" value="ECO:0007669"/>
    <property type="project" value="UniProtKB-KW"/>
</dbReference>
<dbReference type="InterPro" id="IPR001451">
    <property type="entry name" value="Hexapep"/>
</dbReference>
<dbReference type="Proteomes" id="UP000034881">
    <property type="component" value="Unassembled WGS sequence"/>
</dbReference>
<evidence type="ECO:0000256" key="1">
    <source>
        <dbReference type="ARBA" id="ARBA00022679"/>
    </source>
</evidence>
<comment type="caution">
    <text evidence="3">The sequence shown here is derived from an EMBL/GenBank/DDBJ whole genome shotgun (WGS) entry which is preliminary data.</text>
</comment>
<dbReference type="PANTHER" id="PTHR43300">
    <property type="entry name" value="ACETYLTRANSFERASE"/>
    <property type="match status" value="1"/>
</dbReference>